<dbReference type="RefSeq" id="WP_067777564.1">
    <property type="nucleotide sequence ID" value="NZ_LIGX01000039.1"/>
</dbReference>
<dbReference type="KEGG" id="agl:PYTT_2268"/>
<feature type="signal peptide" evidence="1">
    <location>
        <begin position="1"/>
        <end position="24"/>
    </location>
</feature>
<evidence type="ECO:0000313" key="2">
    <source>
        <dbReference type="EMBL" id="SEH98100.1"/>
    </source>
</evidence>
<keyword evidence="3" id="KW-1185">Reference proteome</keyword>
<dbReference type="AlphaFoldDB" id="A0A1C7PAB1"/>
<keyword evidence="1" id="KW-0732">Signal</keyword>
<protein>
    <submittedName>
        <fullName evidence="2">Uncharacterized protein</fullName>
    </submittedName>
</protein>
<reference evidence="3" key="1">
    <citation type="submission" date="2016-09" db="EMBL/GenBank/DDBJ databases">
        <authorList>
            <person name="Koehorst J."/>
        </authorList>
    </citation>
    <scope>NUCLEOTIDE SEQUENCE [LARGE SCALE GENOMIC DNA]</scope>
</reference>
<organism evidence="2 3">
    <name type="scientific">Akkermansia glycaniphila</name>
    <dbReference type="NCBI Taxonomy" id="1679444"/>
    <lineage>
        <taxon>Bacteria</taxon>
        <taxon>Pseudomonadati</taxon>
        <taxon>Verrucomicrobiota</taxon>
        <taxon>Verrucomicrobiia</taxon>
        <taxon>Verrucomicrobiales</taxon>
        <taxon>Akkermansiaceae</taxon>
        <taxon>Akkermansia</taxon>
    </lineage>
</organism>
<evidence type="ECO:0000256" key="1">
    <source>
        <dbReference type="SAM" id="SignalP"/>
    </source>
</evidence>
<sequence length="257" mass="28637">MFRSLSRFTAILGAALLACSLGMAQSPASSSKETSEENPEPATGVRLVCQNLSEGSIPALYAPPQKKKDEPIELHLTGRIASSRIPYSEGRTINLYKEPPIVEKGEDGKEKELPKPFVSGTVPEGMSGKVLGIVVLTKDPTKNRIIFLDEQDFRAGGIHAVNFTTSAIKIVINFRKEYLLKPFNSRIGLSKDNTWNFNPTSATAQTYDFIIMTRSKEDPDWTRFHASRMRVAPGRTQINLFIQDPTTKRMRMDSIDM</sequence>
<dbReference type="Proteomes" id="UP000176204">
    <property type="component" value="Chromosome I"/>
</dbReference>
<dbReference type="STRING" id="1679444.PYTT_2268"/>
<gene>
    <name evidence="2" type="ORF">PYTT_2268</name>
</gene>
<feature type="chain" id="PRO_5014266432" evidence="1">
    <location>
        <begin position="25"/>
        <end position="257"/>
    </location>
</feature>
<evidence type="ECO:0000313" key="3">
    <source>
        <dbReference type="Proteomes" id="UP000176204"/>
    </source>
</evidence>
<name>A0A1C7PAB1_9BACT</name>
<accession>A0A1C7PAB1</accession>
<proteinExistence type="predicted"/>
<dbReference type="PROSITE" id="PS51257">
    <property type="entry name" value="PROKAR_LIPOPROTEIN"/>
    <property type="match status" value="1"/>
</dbReference>
<dbReference type="EMBL" id="LT629973">
    <property type="protein sequence ID" value="SEH98100.1"/>
    <property type="molecule type" value="Genomic_DNA"/>
</dbReference>